<name>A0AAE0MIX3_9PEZI</name>
<feature type="transmembrane region" description="Helical" evidence="1">
    <location>
        <begin position="12"/>
        <end position="31"/>
    </location>
</feature>
<organism evidence="2 3">
    <name type="scientific">Cercophora scortea</name>
    <dbReference type="NCBI Taxonomy" id="314031"/>
    <lineage>
        <taxon>Eukaryota</taxon>
        <taxon>Fungi</taxon>
        <taxon>Dikarya</taxon>
        <taxon>Ascomycota</taxon>
        <taxon>Pezizomycotina</taxon>
        <taxon>Sordariomycetes</taxon>
        <taxon>Sordariomycetidae</taxon>
        <taxon>Sordariales</taxon>
        <taxon>Lasiosphaeriaceae</taxon>
        <taxon>Cercophora</taxon>
    </lineage>
</organism>
<feature type="transmembrane region" description="Helical" evidence="1">
    <location>
        <begin position="213"/>
        <end position="233"/>
    </location>
</feature>
<feature type="transmembrane region" description="Helical" evidence="1">
    <location>
        <begin position="168"/>
        <end position="193"/>
    </location>
</feature>
<evidence type="ECO:0000256" key="1">
    <source>
        <dbReference type="SAM" id="Phobius"/>
    </source>
</evidence>
<gene>
    <name evidence="2" type="ORF">B0T19DRAFT_459304</name>
</gene>
<reference evidence="2" key="2">
    <citation type="submission" date="2023-06" db="EMBL/GenBank/DDBJ databases">
        <authorList>
            <consortium name="Lawrence Berkeley National Laboratory"/>
            <person name="Haridas S."/>
            <person name="Hensen N."/>
            <person name="Bonometti L."/>
            <person name="Westerberg I."/>
            <person name="Brannstrom I.O."/>
            <person name="Guillou S."/>
            <person name="Cros-Aarteil S."/>
            <person name="Calhoun S."/>
            <person name="Kuo A."/>
            <person name="Mondo S."/>
            <person name="Pangilinan J."/>
            <person name="Riley R."/>
            <person name="Labutti K."/>
            <person name="Andreopoulos B."/>
            <person name="Lipzen A."/>
            <person name="Chen C."/>
            <person name="Yanf M."/>
            <person name="Daum C."/>
            <person name="Ng V."/>
            <person name="Clum A."/>
            <person name="Steindorff A."/>
            <person name="Ohm R."/>
            <person name="Martin F."/>
            <person name="Silar P."/>
            <person name="Natvig D."/>
            <person name="Lalanne C."/>
            <person name="Gautier V."/>
            <person name="Ament-Velasquez S.L."/>
            <person name="Kruys A."/>
            <person name="Hutchinson M.I."/>
            <person name="Powell A.J."/>
            <person name="Barry K."/>
            <person name="Miller A.N."/>
            <person name="Grigoriev I.V."/>
            <person name="Debuchy R."/>
            <person name="Gladieux P."/>
            <person name="Thoren M.H."/>
            <person name="Johannesson H."/>
        </authorList>
    </citation>
    <scope>NUCLEOTIDE SEQUENCE</scope>
    <source>
        <strain evidence="2">SMH4131-1</strain>
    </source>
</reference>
<sequence length="280" mass="29347">MAPNIPWILKAPRVFLVLLFPFVNFILYLILSLGCSSATLSGISPIVVRSNGSVIIGGSTREIDLRVGFWGICFGPQPFACTSSLTVFPTKTATDVARSIPPIQGGGNVALTRLALGLQANFAVLSGIVLFIIICADLLANLVQVYFSTRAFREEHIKAALWARSLDWAAAAIALSTFSSFQSLVLATPNLLLLATSGAAPLTITAGATASNLFAAIVGTTIGGAFVNTFLTASDAGFDAYRAAKVGQLPAKSLAALAKPEAGSQGFVIRPRRPAYEVFP</sequence>
<accession>A0AAE0MIX3</accession>
<comment type="caution">
    <text evidence="2">The sequence shown here is derived from an EMBL/GenBank/DDBJ whole genome shotgun (WGS) entry which is preliminary data.</text>
</comment>
<keyword evidence="1" id="KW-1133">Transmembrane helix</keyword>
<protein>
    <submittedName>
        <fullName evidence="2">Uncharacterized protein</fullName>
    </submittedName>
</protein>
<dbReference type="Proteomes" id="UP001286456">
    <property type="component" value="Unassembled WGS sequence"/>
</dbReference>
<keyword evidence="1" id="KW-0472">Membrane</keyword>
<keyword evidence="1" id="KW-0812">Transmembrane</keyword>
<reference evidence="2" key="1">
    <citation type="journal article" date="2023" name="Mol. Phylogenet. Evol.">
        <title>Genome-scale phylogeny and comparative genomics of the fungal order Sordariales.</title>
        <authorList>
            <person name="Hensen N."/>
            <person name="Bonometti L."/>
            <person name="Westerberg I."/>
            <person name="Brannstrom I.O."/>
            <person name="Guillou S."/>
            <person name="Cros-Aarteil S."/>
            <person name="Calhoun S."/>
            <person name="Haridas S."/>
            <person name="Kuo A."/>
            <person name="Mondo S."/>
            <person name="Pangilinan J."/>
            <person name="Riley R."/>
            <person name="LaButti K."/>
            <person name="Andreopoulos B."/>
            <person name="Lipzen A."/>
            <person name="Chen C."/>
            <person name="Yan M."/>
            <person name="Daum C."/>
            <person name="Ng V."/>
            <person name="Clum A."/>
            <person name="Steindorff A."/>
            <person name="Ohm R.A."/>
            <person name="Martin F."/>
            <person name="Silar P."/>
            <person name="Natvig D.O."/>
            <person name="Lalanne C."/>
            <person name="Gautier V."/>
            <person name="Ament-Velasquez S.L."/>
            <person name="Kruys A."/>
            <person name="Hutchinson M.I."/>
            <person name="Powell A.J."/>
            <person name="Barry K."/>
            <person name="Miller A.N."/>
            <person name="Grigoriev I.V."/>
            <person name="Debuchy R."/>
            <person name="Gladieux P."/>
            <person name="Hiltunen Thoren M."/>
            <person name="Johannesson H."/>
        </authorList>
    </citation>
    <scope>NUCLEOTIDE SEQUENCE</scope>
    <source>
        <strain evidence="2">SMH4131-1</strain>
    </source>
</reference>
<evidence type="ECO:0000313" key="2">
    <source>
        <dbReference type="EMBL" id="KAK3333875.1"/>
    </source>
</evidence>
<proteinExistence type="predicted"/>
<evidence type="ECO:0000313" key="3">
    <source>
        <dbReference type="Proteomes" id="UP001286456"/>
    </source>
</evidence>
<feature type="transmembrane region" description="Helical" evidence="1">
    <location>
        <begin position="122"/>
        <end position="147"/>
    </location>
</feature>
<dbReference type="EMBL" id="JAUEPO010000002">
    <property type="protein sequence ID" value="KAK3333875.1"/>
    <property type="molecule type" value="Genomic_DNA"/>
</dbReference>
<dbReference type="AlphaFoldDB" id="A0AAE0MIX3"/>
<keyword evidence="3" id="KW-1185">Reference proteome</keyword>